<comment type="caution">
    <text evidence="1">The sequence shown here is derived from an EMBL/GenBank/DDBJ whole genome shotgun (WGS) entry which is preliminary data.</text>
</comment>
<dbReference type="Proteomes" id="UP000801492">
    <property type="component" value="Unassembled WGS sequence"/>
</dbReference>
<gene>
    <name evidence="1" type="ORF">ILUMI_12686</name>
</gene>
<accession>A0A8K0D2B3</accession>
<dbReference type="AlphaFoldDB" id="A0A8K0D2B3"/>
<evidence type="ECO:0000313" key="1">
    <source>
        <dbReference type="EMBL" id="KAF2893485.1"/>
    </source>
</evidence>
<name>A0A8K0D2B3_IGNLU</name>
<dbReference type="EMBL" id="VTPC01007947">
    <property type="protein sequence ID" value="KAF2893485.1"/>
    <property type="molecule type" value="Genomic_DNA"/>
</dbReference>
<proteinExistence type="predicted"/>
<protein>
    <submittedName>
        <fullName evidence="1">Uncharacterized protein</fullName>
    </submittedName>
</protein>
<reference evidence="1" key="1">
    <citation type="submission" date="2019-08" db="EMBL/GenBank/DDBJ databases">
        <title>The genome of the North American firefly Photinus pyralis.</title>
        <authorList>
            <consortium name="Photinus pyralis genome working group"/>
            <person name="Fallon T.R."/>
            <person name="Sander Lower S.E."/>
            <person name="Weng J.-K."/>
        </authorList>
    </citation>
    <scope>NUCLEOTIDE SEQUENCE</scope>
    <source>
        <strain evidence="1">TRF0915ILg1</strain>
        <tissue evidence="1">Whole body</tissue>
    </source>
</reference>
<sequence>MGSPQKIVDWQIYGAELQRRIGRLNPWERTLQQEMLDGNQNGIQECQLVNKVNYSLSRISNWMEEHKLQIAPTKCEAVLSKKRGTLMMFSLVLGKTGYNSQKLRYLMLDNHGQHVATALRKTKEKLAKLAKLMPNIRRPSSSKREILCGIGGKLRKGPIDKRVNPKYTITGWHKLLPDMDPFGYKRKVLVKKTRIPACIGHPKPHVILLREMVPHKGDAEKKTRERANAARCVTPFFNPIDLVFRLSLQFVLCFCSGE</sequence>
<evidence type="ECO:0000313" key="2">
    <source>
        <dbReference type="Proteomes" id="UP000801492"/>
    </source>
</evidence>
<keyword evidence="2" id="KW-1185">Reference proteome</keyword>
<organism evidence="1 2">
    <name type="scientific">Ignelater luminosus</name>
    <name type="common">Cucubano</name>
    <name type="synonym">Pyrophorus luminosus</name>
    <dbReference type="NCBI Taxonomy" id="2038154"/>
    <lineage>
        <taxon>Eukaryota</taxon>
        <taxon>Metazoa</taxon>
        <taxon>Ecdysozoa</taxon>
        <taxon>Arthropoda</taxon>
        <taxon>Hexapoda</taxon>
        <taxon>Insecta</taxon>
        <taxon>Pterygota</taxon>
        <taxon>Neoptera</taxon>
        <taxon>Endopterygota</taxon>
        <taxon>Coleoptera</taxon>
        <taxon>Polyphaga</taxon>
        <taxon>Elateriformia</taxon>
        <taxon>Elateroidea</taxon>
        <taxon>Elateridae</taxon>
        <taxon>Agrypninae</taxon>
        <taxon>Pyrophorini</taxon>
        <taxon>Ignelater</taxon>
    </lineage>
</organism>